<proteinExistence type="predicted"/>
<sequence>MIRWLLLFLAICALPARAEEVVAGLSQDSISITTSFDGSEILIYGAVKRAEPEPEGAQLGVIVTLEGPVGPVTVRRKSREMGIWVNTESVGIGAAPSYYAIATSDRLVWILDPIADVTHRITIPLAVRAFSGPIEVSDARPFTEALLRIREREGLYRLDEGAVKVVENTLFRADFKLPANLIEGDYKTRIFLTRGGQIVDSHRAAIYVRRVGLERWLYVLSQEHAALYGLLSLSLAVLAGWAASEIFRMIRN</sequence>
<reference evidence="3 4" key="1">
    <citation type="submission" date="2021-12" db="EMBL/GenBank/DDBJ databases">
        <title>Sinirhodobacter sp. WL0062 is a bacterium isolated from seawater.</title>
        <authorList>
            <person name="Wang L."/>
            <person name="He W."/>
            <person name="Zhang D.-F."/>
        </authorList>
    </citation>
    <scope>NUCLEOTIDE SEQUENCE [LARGE SCALE GENOMIC DNA]</scope>
    <source>
        <strain evidence="3 4">WL0062</strain>
    </source>
</reference>
<feature type="signal peptide" evidence="2">
    <location>
        <begin position="1"/>
        <end position="18"/>
    </location>
</feature>
<organism evidence="3 4">
    <name type="scientific">Rhodobacter flavimaris</name>
    <dbReference type="NCBI Taxonomy" id="2907145"/>
    <lineage>
        <taxon>Bacteria</taxon>
        <taxon>Pseudomonadati</taxon>
        <taxon>Pseudomonadota</taxon>
        <taxon>Alphaproteobacteria</taxon>
        <taxon>Rhodobacterales</taxon>
        <taxon>Rhodobacter group</taxon>
        <taxon>Rhodobacter</taxon>
    </lineage>
</organism>
<keyword evidence="4" id="KW-1185">Reference proteome</keyword>
<evidence type="ECO:0000256" key="2">
    <source>
        <dbReference type="SAM" id="SignalP"/>
    </source>
</evidence>
<keyword evidence="2" id="KW-0732">Signal</keyword>
<accession>A0ABS8YVB8</accession>
<keyword evidence="1" id="KW-0812">Transmembrane</keyword>
<evidence type="ECO:0000313" key="4">
    <source>
        <dbReference type="Proteomes" id="UP001521181"/>
    </source>
</evidence>
<dbReference type="Proteomes" id="UP001521181">
    <property type="component" value="Unassembled WGS sequence"/>
</dbReference>
<protein>
    <submittedName>
        <fullName evidence="3">TIGR02186 family protein</fullName>
    </submittedName>
</protein>
<evidence type="ECO:0000313" key="3">
    <source>
        <dbReference type="EMBL" id="MCE5973648.1"/>
    </source>
</evidence>
<comment type="caution">
    <text evidence="3">The sequence shown here is derived from an EMBL/GenBank/DDBJ whole genome shotgun (WGS) entry which is preliminary data.</text>
</comment>
<name>A0ABS8YVB8_9RHOB</name>
<dbReference type="InterPro" id="IPR019088">
    <property type="entry name" value="CHP02186-rel_TM"/>
</dbReference>
<keyword evidence="1" id="KW-1133">Transmembrane helix</keyword>
<keyword evidence="1" id="KW-0472">Membrane</keyword>
<feature type="transmembrane region" description="Helical" evidence="1">
    <location>
        <begin position="225"/>
        <end position="243"/>
    </location>
</feature>
<dbReference type="Pfam" id="PF09608">
    <property type="entry name" value="Alph_Pro_TM"/>
    <property type="match status" value="1"/>
</dbReference>
<gene>
    <name evidence="3" type="ORF">LZA78_09165</name>
</gene>
<feature type="chain" id="PRO_5046112503" evidence="2">
    <location>
        <begin position="19"/>
        <end position="252"/>
    </location>
</feature>
<dbReference type="RefSeq" id="WP_233676637.1">
    <property type="nucleotide sequence ID" value="NZ_JAJUOS010000006.1"/>
</dbReference>
<evidence type="ECO:0000256" key="1">
    <source>
        <dbReference type="SAM" id="Phobius"/>
    </source>
</evidence>
<dbReference type="EMBL" id="JAJUOS010000006">
    <property type="protein sequence ID" value="MCE5973648.1"/>
    <property type="molecule type" value="Genomic_DNA"/>
</dbReference>